<reference evidence="4 5" key="1">
    <citation type="journal article" date="2022" name="Cell">
        <title>Repeat-based holocentromeres influence genome architecture and karyotype evolution.</title>
        <authorList>
            <person name="Hofstatter P.G."/>
            <person name="Thangavel G."/>
            <person name="Lux T."/>
            <person name="Neumann P."/>
            <person name="Vondrak T."/>
            <person name="Novak P."/>
            <person name="Zhang M."/>
            <person name="Costa L."/>
            <person name="Castellani M."/>
            <person name="Scott A."/>
            <person name="Toegelov H."/>
            <person name="Fuchs J."/>
            <person name="Mata-Sucre Y."/>
            <person name="Dias Y."/>
            <person name="Vanzela A.L.L."/>
            <person name="Huettel B."/>
            <person name="Almeida C.C.S."/>
            <person name="Simkova H."/>
            <person name="Souza G."/>
            <person name="Pedrosa-Harand A."/>
            <person name="Macas J."/>
            <person name="Mayer K.F.X."/>
            <person name="Houben A."/>
            <person name="Marques A."/>
        </authorList>
    </citation>
    <scope>NUCLEOTIDE SEQUENCE [LARGE SCALE GENOMIC DNA]</scope>
    <source>
        <strain evidence="4">RhyTen1mFocal</strain>
    </source>
</reference>
<dbReference type="Pfam" id="PF00954">
    <property type="entry name" value="S_locus_glycop"/>
    <property type="match status" value="1"/>
</dbReference>
<protein>
    <recommendedName>
        <fullName evidence="3">Apple domain-containing protein</fullName>
    </recommendedName>
</protein>
<organism evidence="4 5">
    <name type="scientific">Rhynchospora tenuis</name>
    <dbReference type="NCBI Taxonomy" id="198213"/>
    <lineage>
        <taxon>Eukaryota</taxon>
        <taxon>Viridiplantae</taxon>
        <taxon>Streptophyta</taxon>
        <taxon>Embryophyta</taxon>
        <taxon>Tracheophyta</taxon>
        <taxon>Spermatophyta</taxon>
        <taxon>Magnoliopsida</taxon>
        <taxon>Liliopsida</taxon>
        <taxon>Poales</taxon>
        <taxon>Cyperaceae</taxon>
        <taxon>Cyperoideae</taxon>
        <taxon>Rhynchosporeae</taxon>
        <taxon>Rhynchospora</taxon>
    </lineage>
</organism>
<dbReference type="PANTHER" id="PTHR32444:SF183">
    <property type="entry name" value="APPLE DOMAIN-CONTAINING PROTEIN"/>
    <property type="match status" value="1"/>
</dbReference>
<dbReference type="GO" id="GO:0048544">
    <property type="term" value="P:recognition of pollen"/>
    <property type="evidence" value="ECO:0007669"/>
    <property type="project" value="InterPro"/>
</dbReference>
<proteinExistence type="predicted"/>
<dbReference type="PROSITE" id="PS50948">
    <property type="entry name" value="PAN"/>
    <property type="match status" value="1"/>
</dbReference>
<dbReference type="Pfam" id="PF08276">
    <property type="entry name" value="PAN_2"/>
    <property type="match status" value="1"/>
</dbReference>
<accession>A0AAD5ZWI3</accession>
<dbReference type="PANTHER" id="PTHR32444">
    <property type="entry name" value="BULB-TYPE LECTIN DOMAIN-CONTAINING PROTEIN"/>
    <property type="match status" value="1"/>
</dbReference>
<keyword evidence="1" id="KW-0732">Signal</keyword>
<dbReference type="Proteomes" id="UP001210211">
    <property type="component" value="Unassembled WGS sequence"/>
</dbReference>
<name>A0AAD5ZWI3_9POAL</name>
<dbReference type="InterPro" id="IPR000858">
    <property type="entry name" value="S_locus_glycoprot_dom"/>
</dbReference>
<evidence type="ECO:0000256" key="2">
    <source>
        <dbReference type="ARBA" id="ARBA00023157"/>
    </source>
</evidence>
<dbReference type="SMART" id="SM00473">
    <property type="entry name" value="PAN_AP"/>
    <property type="match status" value="1"/>
</dbReference>
<evidence type="ECO:0000259" key="3">
    <source>
        <dbReference type="PROSITE" id="PS50948"/>
    </source>
</evidence>
<evidence type="ECO:0000256" key="1">
    <source>
        <dbReference type="ARBA" id="ARBA00022729"/>
    </source>
</evidence>
<dbReference type="CDD" id="cd01098">
    <property type="entry name" value="PAN_AP_plant"/>
    <property type="match status" value="1"/>
</dbReference>
<dbReference type="EMBL" id="JAMRDG010000001">
    <property type="protein sequence ID" value="KAJ3705179.1"/>
    <property type="molecule type" value="Genomic_DNA"/>
</dbReference>
<sequence length="262" mass="29697">MTFGWISGQNLDLTSWTDQDNPAPSNYTIKLVQSAWPEIIIWNGSKPIFRTGPLDGNKFNGSPQLDNDTELTFDYVPYQNESYINMTGPSKSRLVLNHSTFQMYRFDEAEDEQEWDLQWSVPDPNDPCDKYAKCGQFGMCNLTSPNNCTCLTGFVPTHELDWEESETSMGCKRGAELDCPSDGFLNISKVKLPDTTNTIVYSKMEHKECEKRCLKDCSCYAYSNMDGGRGCAMWMGNLTDIRKLDQGGSTLYYRVAHSELHG</sequence>
<dbReference type="AlphaFoldDB" id="A0AAD5ZWI3"/>
<keyword evidence="5" id="KW-1185">Reference proteome</keyword>
<keyword evidence="2" id="KW-1015">Disulfide bond</keyword>
<comment type="caution">
    <text evidence="4">The sequence shown here is derived from an EMBL/GenBank/DDBJ whole genome shotgun (WGS) entry which is preliminary data.</text>
</comment>
<evidence type="ECO:0000313" key="5">
    <source>
        <dbReference type="Proteomes" id="UP001210211"/>
    </source>
</evidence>
<dbReference type="InterPro" id="IPR003609">
    <property type="entry name" value="Pan_app"/>
</dbReference>
<evidence type="ECO:0000313" key="4">
    <source>
        <dbReference type="EMBL" id="KAJ3705179.1"/>
    </source>
</evidence>
<gene>
    <name evidence="4" type="ORF">LUZ61_008884</name>
</gene>
<feature type="domain" description="Apple" evidence="3">
    <location>
        <begin position="179"/>
        <end position="257"/>
    </location>
</feature>